<dbReference type="EMBL" id="KQ086312">
    <property type="protein sequence ID" value="KLO05414.1"/>
    <property type="molecule type" value="Genomic_DNA"/>
</dbReference>
<dbReference type="Proteomes" id="UP000053477">
    <property type="component" value="Unassembled WGS sequence"/>
</dbReference>
<sequence>MSATGSIRALLTRGHRGERINGNGKARLLADCAPRRKKRNEEHHLVSGGLPTLSSMRDKAHDRPRTTTYDLHRSFVDLSVASCDDCICRTVESRYKLGFGVSGMVSSQSVELDAFPLHLEASRNEGGLRRRHLQVEDMKGAYDEHRKYGKEYTRKTYPWPSSTSPRPKRRDIIKA</sequence>
<proteinExistence type="predicted"/>
<dbReference type="InParanoid" id="A0A0H2R138"/>
<accession>A0A0H2R138</accession>
<dbReference type="AlphaFoldDB" id="A0A0H2R138"/>
<evidence type="ECO:0000313" key="3">
    <source>
        <dbReference type="Proteomes" id="UP000053477"/>
    </source>
</evidence>
<evidence type="ECO:0000313" key="2">
    <source>
        <dbReference type="EMBL" id="KLO05414.1"/>
    </source>
</evidence>
<gene>
    <name evidence="2" type="ORF">SCHPADRAFT_896277</name>
</gene>
<organism evidence="2 3">
    <name type="scientific">Schizopora paradoxa</name>
    <dbReference type="NCBI Taxonomy" id="27342"/>
    <lineage>
        <taxon>Eukaryota</taxon>
        <taxon>Fungi</taxon>
        <taxon>Dikarya</taxon>
        <taxon>Basidiomycota</taxon>
        <taxon>Agaricomycotina</taxon>
        <taxon>Agaricomycetes</taxon>
        <taxon>Hymenochaetales</taxon>
        <taxon>Schizoporaceae</taxon>
        <taxon>Schizopora</taxon>
    </lineage>
</organism>
<evidence type="ECO:0000256" key="1">
    <source>
        <dbReference type="SAM" id="MobiDB-lite"/>
    </source>
</evidence>
<reference evidence="2 3" key="1">
    <citation type="submission" date="2015-04" db="EMBL/GenBank/DDBJ databases">
        <title>Complete genome sequence of Schizopora paradoxa KUC8140, a cosmopolitan wood degrader in East Asia.</title>
        <authorList>
            <consortium name="DOE Joint Genome Institute"/>
            <person name="Min B."/>
            <person name="Park H."/>
            <person name="Jang Y."/>
            <person name="Kim J.-J."/>
            <person name="Kim K.H."/>
            <person name="Pangilinan J."/>
            <person name="Lipzen A."/>
            <person name="Riley R."/>
            <person name="Grigoriev I.V."/>
            <person name="Spatafora J.W."/>
            <person name="Choi I.-G."/>
        </authorList>
    </citation>
    <scope>NUCLEOTIDE SEQUENCE [LARGE SCALE GENOMIC DNA]</scope>
    <source>
        <strain evidence="2 3">KUC8140</strain>
    </source>
</reference>
<feature type="region of interest" description="Disordered" evidence="1">
    <location>
        <begin position="153"/>
        <end position="175"/>
    </location>
</feature>
<keyword evidence="3" id="KW-1185">Reference proteome</keyword>
<name>A0A0H2R138_9AGAM</name>
<protein>
    <submittedName>
        <fullName evidence="2">Uncharacterized protein</fullName>
    </submittedName>
</protein>
<feature type="region of interest" description="Disordered" evidence="1">
    <location>
        <begin position="37"/>
        <end position="60"/>
    </location>
</feature>